<gene>
    <name evidence="1" type="ORF">CXG81DRAFT_17211</name>
</gene>
<dbReference type="AlphaFoldDB" id="A0A4P9XCU8"/>
<dbReference type="Proteomes" id="UP000274922">
    <property type="component" value="Unassembled WGS sequence"/>
</dbReference>
<sequence length="241" mass="27116">MPAQARPSNYLLIRPDVGKARDTCYDLPPASFAFGLTMPKNPSDTVFARWEVKAPQAQEPTELDYLNMNRQTAARGLKNVRNINAFQKQNKLWIHNEETYKWPNVERAGRGRGAGSMRHRGGPLPSDGNLSFTYGRLVRPSTPVSQLMALSSFEAPKPATLPPAISPVQRNMIISPPPPRKAKEMPRHMRPVEELFHMTKFVKHAHARVQSYRPSDDAAMHRIVSRIQPAKQYSVLKTASA</sequence>
<dbReference type="PANTHER" id="PTHR28617:SF1">
    <property type="entry name" value="CILIA- AND FLAGELLA-ASSOCIATED PROTEIN 77"/>
    <property type="match status" value="1"/>
</dbReference>
<dbReference type="InterPro" id="IPR029147">
    <property type="entry name" value="CFAP77"/>
</dbReference>
<protein>
    <submittedName>
        <fullName evidence="1">Uncharacterized protein</fullName>
    </submittedName>
</protein>
<evidence type="ECO:0000313" key="2">
    <source>
        <dbReference type="Proteomes" id="UP000274922"/>
    </source>
</evidence>
<proteinExistence type="predicted"/>
<evidence type="ECO:0000313" key="1">
    <source>
        <dbReference type="EMBL" id="RKP03262.1"/>
    </source>
</evidence>
<dbReference type="EMBL" id="ML014126">
    <property type="protein sequence ID" value="RKP03262.1"/>
    <property type="molecule type" value="Genomic_DNA"/>
</dbReference>
<dbReference type="OrthoDB" id="532484at2759"/>
<keyword evidence="2" id="KW-1185">Reference proteome</keyword>
<reference evidence="2" key="1">
    <citation type="journal article" date="2018" name="Nat. Microbiol.">
        <title>Leveraging single-cell genomics to expand the fungal tree of life.</title>
        <authorList>
            <person name="Ahrendt S.R."/>
            <person name="Quandt C.A."/>
            <person name="Ciobanu D."/>
            <person name="Clum A."/>
            <person name="Salamov A."/>
            <person name="Andreopoulos B."/>
            <person name="Cheng J.F."/>
            <person name="Woyke T."/>
            <person name="Pelin A."/>
            <person name="Henrissat B."/>
            <person name="Reynolds N.K."/>
            <person name="Benny G.L."/>
            <person name="Smith M.E."/>
            <person name="James T.Y."/>
            <person name="Grigoriev I.V."/>
        </authorList>
    </citation>
    <scope>NUCLEOTIDE SEQUENCE [LARGE SCALE GENOMIC DNA]</scope>
    <source>
        <strain evidence="2">ATCC 52028</strain>
    </source>
</reference>
<dbReference type="Pfam" id="PF14825">
    <property type="entry name" value="CFAP77"/>
    <property type="match status" value="1"/>
</dbReference>
<name>A0A4P9XCU8_9FUNG</name>
<accession>A0A4P9XCU8</accession>
<dbReference type="STRING" id="1555241.A0A4P9XCU8"/>
<organism evidence="1 2">
    <name type="scientific">Caulochytrium protostelioides</name>
    <dbReference type="NCBI Taxonomy" id="1555241"/>
    <lineage>
        <taxon>Eukaryota</taxon>
        <taxon>Fungi</taxon>
        <taxon>Fungi incertae sedis</taxon>
        <taxon>Chytridiomycota</taxon>
        <taxon>Chytridiomycota incertae sedis</taxon>
        <taxon>Chytridiomycetes</taxon>
        <taxon>Caulochytriales</taxon>
        <taxon>Caulochytriaceae</taxon>
        <taxon>Caulochytrium</taxon>
    </lineage>
</organism>
<dbReference type="PANTHER" id="PTHR28617">
    <property type="entry name" value="CILIA- AND FLAGELLA-ASSOCIATED PROTEIN 77"/>
    <property type="match status" value="1"/>
</dbReference>